<dbReference type="InterPro" id="IPR011625">
    <property type="entry name" value="A2M_N_BRD"/>
</dbReference>
<dbReference type="GO" id="GO:0004866">
    <property type="term" value="F:endopeptidase inhibitor activity"/>
    <property type="evidence" value="ECO:0007669"/>
    <property type="project" value="InterPro"/>
</dbReference>
<dbReference type="STRING" id="1760988.SAMN02949497_0683"/>
<dbReference type="InterPro" id="IPR001599">
    <property type="entry name" value="Macroglobln_a2"/>
</dbReference>
<evidence type="ECO:0008006" key="7">
    <source>
        <dbReference type="Google" id="ProtNLM"/>
    </source>
</evidence>
<evidence type="ECO:0000259" key="4">
    <source>
        <dbReference type="SMART" id="SM01360"/>
    </source>
</evidence>
<dbReference type="SMART" id="SM01360">
    <property type="entry name" value="A2M"/>
    <property type="match status" value="1"/>
</dbReference>
<dbReference type="PANTHER" id="PTHR40094">
    <property type="entry name" value="ALPHA-2-MACROGLOBULIN HOMOLOG"/>
    <property type="match status" value="1"/>
</dbReference>
<dbReference type="Gene3D" id="2.60.40.1930">
    <property type="match status" value="1"/>
</dbReference>
<organism evidence="5 6">
    <name type="scientific">Methylomagnum ishizawai</name>
    <dbReference type="NCBI Taxonomy" id="1760988"/>
    <lineage>
        <taxon>Bacteria</taxon>
        <taxon>Pseudomonadati</taxon>
        <taxon>Pseudomonadota</taxon>
        <taxon>Gammaproteobacteria</taxon>
        <taxon>Methylococcales</taxon>
        <taxon>Methylococcaceae</taxon>
        <taxon>Methylomagnum</taxon>
    </lineage>
</organism>
<dbReference type="EMBL" id="FXAM01000001">
    <property type="protein sequence ID" value="SMF93402.1"/>
    <property type="molecule type" value="Genomic_DNA"/>
</dbReference>
<dbReference type="InterPro" id="IPR041246">
    <property type="entry name" value="Bact_MG10"/>
</dbReference>
<dbReference type="InterPro" id="IPR021868">
    <property type="entry name" value="Alpha_2_Macroglob_MG3"/>
</dbReference>
<dbReference type="SMART" id="SM01359">
    <property type="entry name" value="A2M_N_2"/>
    <property type="match status" value="1"/>
</dbReference>
<evidence type="ECO:0000256" key="2">
    <source>
        <dbReference type="SAM" id="MobiDB-lite"/>
    </source>
</evidence>
<evidence type="ECO:0000259" key="3">
    <source>
        <dbReference type="SMART" id="SM01359"/>
    </source>
</evidence>
<dbReference type="Gene3D" id="2.60.40.3710">
    <property type="match status" value="1"/>
</dbReference>
<proteinExistence type="inferred from homology"/>
<dbReference type="Pfam" id="PF11974">
    <property type="entry name" value="bMG3"/>
    <property type="match status" value="1"/>
</dbReference>
<dbReference type="InterPro" id="IPR051802">
    <property type="entry name" value="YfhM-like"/>
</dbReference>
<feature type="region of interest" description="Disordered" evidence="2">
    <location>
        <begin position="307"/>
        <end position="326"/>
    </location>
</feature>
<reference evidence="5 6" key="1">
    <citation type="submission" date="2016-12" db="EMBL/GenBank/DDBJ databases">
        <authorList>
            <person name="Song W.-J."/>
            <person name="Kurnit D.M."/>
        </authorList>
    </citation>
    <scope>NUCLEOTIDE SEQUENCE [LARGE SCALE GENOMIC DNA]</scope>
    <source>
        <strain evidence="5 6">175</strain>
    </source>
</reference>
<dbReference type="Pfam" id="PF00207">
    <property type="entry name" value="A2M"/>
    <property type="match status" value="1"/>
</dbReference>
<sequence>MLRAIWLWFCVVVPVWAGEAHAPRVEVFSPHGTVKDVRQVAVRFSEPMVALGDPRRPAPFTVDCPAPGAGRWADTRNWVYDFERDLPAGVACRFTLKPGLPTLAGAALAGERDFGFDTGGPAIRASLPEQGDEAIDERQVFILGLDGEVDPASLRERVRCEIAGLSEQVEVDLLTGAAREAILAQRRRLGYAYYDVLWKNGAESLLRVEDKTLLEKAESQLVVLQCRRTLPPATELKLVWGQGIRSASGVATADDQVLAFKTRPGFSARLQCQRVNAQADCLPMLPIRLAFSAQVKAEDLARTRIVDGTGKTYPPEPIDPAKTPTADEAVFKGPFPEKAKLRVELPDGFQDDAGRPLENAARFPLPASTDVYPPLAKFSGDFGIIERETGGVLPVTLRNLEPTVAGRNLTVAPDGIPGQIKRFDQDDAEIARWIRRVGEAGRVRGQWLERTGPDGKPIWREETGAESVFGAQDQAQAITLPKPLGGKEFEVVGIPLEKSGFYVVELASPKLGAALLGDSRPRYVATAALVSNLAVHFLWGREGSVVWVTHLDKADPVDGAEVRVSDYCNGQRLWQGRTGPDGIARIETPEVLGVPSDVAYCDEGWEAHPLFVSARVPGDLGFTVSTWNQGIAPTDFNLRTGGYDGQALAHTVLDRALFRAGETVSMKHFLRRHTLQGFAALPEAAAPTRLEIYHTGSGQKFEMPVRFDATGVAESTWAIPKDAKLGEYSLILVAEDKRFTAGMFHVEQFRLPTMKALIQPPAAPLVNARSVPLDLFVAYLSGGGAGNAPVKLRSLVEPKALKFADYPDYSFGGTAVREGLFEENDFDADESATAHKPAQTLALTLDAQGARRATLTDLPVATQAQDLVAELEYQDANGELEAVTQRIPLWSAQVVVGVQTEGWASSRDQVRLRAVALDLAGQPVSGQKIAVELYQRTYYSYRKRLIGGFYAYDNRSEVKRIGGGCEGRTDAQGLLLCTLTPDASGEILLQAKTQDSQGNPALAVASAWVAGEDDGWFQGGAADRMDVLPEQKEYQPGQTARFQVRMPFREATALVSVEREGVAETFVTHLSGRTPVIEVPVLDHHAPNVYISVLAVRGRVGDGRSWLADLARKFHWPWPVEGGAPTALADLGKPAYRLGQAEIRVGWKPYRLDVKVEPDAPVYQVRDSAKVKVKVERADGGAPPPGTEVALATVDEALLELKPNPSWQLLEKMMDPRPIEVYTSTAQMQVVGKRHYGRKAVPHGGGGGRQAARELFDTLLLWQGRLPLDGNGEAEVEIPLNDSLSSFRVVAVASAGLDRFGTGSGVLRTHQDVILHSGLPPMVREGDRFSGVVTVRNASQRPIALAVEARVANAAGTALPEFPPRTLELAPGAAQELAFELTVPVDAGKLVWEIAAREPAGKAGDRLRVGQDVVPVHPVRVYQATLEQLDHPLNMAVAIPAGAVPGRGGVRVDVQARLGDATGGVAAYMARYPYICLEQRISVAVALRDPARWQAVMDALPAYLDRDGLLKYFPSDRLEGSDTLTAYVLAIAHAAGWELPEAAKDRMTGALQNFVAGRVVRDSTLPTADLSIRKLAAVAALARYGLARRESLDSIAIEPNLWPTSALLDWFDILNRLETLPERGRRKAEAEQILRSRLNFQGTTLGFSTERDDALWWLMLSGDVNAVRMVLEVLEEPEWRADLPRLVRGAVGRQQKGHWNLTTANAWGVLALERFSAAFESAPVTGETQATLAGTTRGFAWNEESRRGSLNFPWPQEQAALGIRQAGTGQPWVMVQSRAALPLDAPLSSGFKLHRTVAPVEQKRPGMWTRGDTARVTLALEAQSDMAWVVVDDPVPAGSTVLGTGLGRDSQLLTQGEQRDDGWTWPAYEERRFDGFRAYYRFVPKGTWTVEYTVRFNNPGRFELPATRIEAMYAPEMFGEYPNAAVEVRPAP</sequence>
<dbReference type="OrthoDB" id="9767116at2"/>
<feature type="domain" description="Alpha-2-macroglobulin" evidence="4">
    <location>
        <begin position="1259"/>
        <end position="1349"/>
    </location>
</feature>
<dbReference type="Pfam" id="PF07703">
    <property type="entry name" value="A2M_BRD"/>
    <property type="match status" value="1"/>
</dbReference>
<dbReference type="Pfam" id="PF01835">
    <property type="entry name" value="MG2"/>
    <property type="match status" value="1"/>
</dbReference>
<comment type="similarity">
    <text evidence="1">Belongs to the protease inhibitor I39 (alpha-2-macroglobulin) family. Bacterial alpha-2-macroglobulin subfamily.</text>
</comment>
<evidence type="ECO:0000313" key="5">
    <source>
        <dbReference type="EMBL" id="SMF93402.1"/>
    </source>
</evidence>
<dbReference type="Pfam" id="PF17973">
    <property type="entry name" value="bMG10"/>
    <property type="match status" value="1"/>
</dbReference>
<dbReference type="InterPro" id="IPR002890">
    <property type="entry name" value="MG2"/>
</dbReference>
<evidence type="ECO:0000313" key="6">
    <source>
        <dbReference type="Proteomes" id="UP000192923"/>
    </source>
</evidence>
<protein>
    <recommendedName>
        <fullName evidence="7">Alpha-2-macroglobulin</fullName>
    </recommendedName>
</protein>
<gene>
    <name evidence="5" type="ORF">SAMN02949497_0683</name>
</gene>
<dbReference type="PANTHER" id="PTHR40094:SF1">
    <property type="entry name" value="UBIQUITIN DOMAIN-CONTAINING PROTEIN"/>
    <property type="match status" value="1"/>
</dbReference>
<name>A0A1Y6CYK2_9GAMM</name>
<dbReference type="RefSeq" id="WP_085209949.1">
    <property type="nucleotide sequence ID" value="NZ_FXAM01000001.1"/>
</dbReference>
<feature type="domain" description="Alpha-2-macroglobulin bait region" evidence="3">
    <location>
        <begin position="1025"/>
        <end position="1201"/>
    </location>
</feature>
<evidence type="ECO:0000256" key="1">
    <source>
        <dbReference type="ARBA" id="ARBA00010556"/>
    </source>
</evidence>
<accession>A0A1Y6CYK2</accession>
<dbReference type="Proteomes" id="UP000192923">
    <property type="component" value="Unassembled WGS sequence"/>
</dbReference>
<keyword evidence="6" id="KW-1185">Reference proteome</keyword>